<gene>
    <name evidence="7" type="ORF">CBG49_13760</name>
</gene>
<dbReference type="RefSeq" id="WP_088594926.1">
    <property type="nucleotide sequence ID" value="NZ_CP022022.1"/>
</dbReference>
<dbReference type="Proteomes" id="UP000197007">
    <property type="component" value="Chromosome"/>
</dbReference>
<keyword evidence="8" id="KW-1185">Reference proteome</keyword>
<feature type="transmembrane region" description="Helical" evidence="6">
    <location>
        <begin position="167"/>
        <end position="185"/>
    </location>
</feature>
<dbReference type="GO" id="GO:0016765">
    <property type="term" value="F:transferase activity, transferring alkyl or aryl (other than methyl) groups"/>
    <property type="evidence" value="ECO:0007669"/>
    <property type="project" value="InterPro"/>
</dbReference>
<evidence type="ECO:0000256" key="3">
    <source>
        <dbReference type="ARBA" id="ARBA00022692"/>
    </source>
</evidence>
<feature type="transmembrane region" description="Helical" evidence="6">
    <location>
        <begin position="270"/>
        <end position="289"/>
    </location>
</feature>
<dbReference type="Pfam" id="PF01040">
    <property type="entry name" value="UbiA"/>
    <property type="match status" value="1"/>
</dbReference>
<feature type="transmembrane region" description="Helical" evidence="6">
    <location>
        <begin position="240"/>
        <end position="258"/>
    </location>
</feature>
<accession>A0A1Z4BRY6</accession>
<feature type="transmembrane region" description="Helical" evidence="6">
    <location>
        <begin position="138"/>
        <end position="161"/>
    </location>
</feature>
<keyword evidence="2" id="KW-1003">Cell membrane</keyword>
<dbReference type="InterPro" id="IPR044878">
    <property type="entry name" value="UbiA_sf"/>
</dbReference>
<dbReference type="AlphaFoldDB" id="A0A1Z4BRY6"/>
<comment type="subcellular location">
    <subcellularLocation>
        <location evidence="1">Membrane</location>
        <topology evidence="1">Multi-pass membrane protein</topology>
    </subcellularLocation>
</comment>
<evidence type="ECO:0000256" key="6">
    <source>
        <dbReference type="SAM" id="Phobius"/>
    </source>
</evidence>
<evidence type="ECO:0000313" key="7">
    <source>
        <dbReference type="EMBL" id="ASF44071.1"/>
    </source>
</evidence>
<dbReference type="InterPro" id="IPR000537">
    <property type="entry name" value="UbiA_prenyltransferase"/>
</dbReference>
<dbReference type="PANTHER" id="PTHR42723:SF1">
    <property type="entry name" value="CHLOROPHYLL SYNTHASE, CHLOROPLASTIC"/>
    <property type="match status" value="1"/>
</dbReference>
<dbReference type="CDD" id="cd13961">
    <property type="entry name" value="PT_UbiA_DGGGPS"/>
    <property type="match status" value="1"/>
</dbReference>
<dbReference type="KEGG" id="capn:CBG49_13760"/>
<dbReference type="Gene3D" id="1.10.357.140">
    <property type="entry name" value="UbiA prenyltransferase"/>
    <property type="match status" value="1"/>
</dbReference>
<feature type="transmembrane region" description="Helical" evidence="6">
    <location>
        <begin position="214"/>
        <end position="234"/>
    </location>
</feature>
<evidence type="ECO:0000256" key="1">
    <source>
        <dbReference type="ARBA" id="ARBA00004141"/>
    </source>
</evidence>
<keyword evidence="4 6" id="KW-1133">Transmembrane helix</keyword>
<keyword evidence="7" id="KW-0830">Ubiquinone</keyword>
<dbReference type="EMBL" id="CP022022">
    <property type="protein sequence ID" value="ASF44071.1"/>
    <property type="molecule type" value="Genomic_DNA"/>
</dbReference>
<keyword evidence="3 6" id="KW-0812">Transmembrane</keyword>
<feature type="transmembrane region" description="Helical" evidence="6">
    <location>
        <begin position="49"/>
        <end position="71"/>
    </location>
</feature>
<organism evidence="7 8">
    <name type="scientific">Capnocytophaga endodontalis</name>
    <dbReference type="NCBI Taxonomy" id="2708117"/>
    <lineage>
        <taxon>Bacteria</taxon>
        <taxon>Pseudomonadati</taxon>
        <taxon>Bacteroidota</taxon>
        <taxon>Flavobacteriia</taxon>
        <taxon>Flavobacteriales</taxon>
        <taxon>Flavobacteriaceae</taxon>
        <taxon>Capnocytophaga</taxon>
    </lineage>
</organism>
<evidence type="ECO:0000256" key="4">
    <source>
        <dbReference type="ARBA" id="ARBA00022989"/>
    </source>
</evidence>
<evidence type="ECO:0000256" key="2">
    <source>
        <dbReference type="ARBA" id="ARBA00022475"/>
    </source>
</evidence>
<evidence type="ECO:0000256" key="5">
    <source>
        <dbReference type="ARBA" id="ARBA00023136"/>
    </source>
</evidence>
<dbReference type="GO" id="GO:0016020">
    <property type="term" value="C:membrane"/>
    <property type="evidence" value="ECO:0007669"/>
    <property type="project" value="UniProtKB-SubCell"/>
</dbReference>
<dbReference type="PANTHER" id="PTHR42723">
    <property type="entry name" value="CHLOROPHYLL SYNTHASE"/>
    <property type="match status" value="1"/>
</dbReference>
<feature type="transmembrane region" description="Helical" evidence="6">
    <location>
        <begin position="98"/>
        <end position="126"/>
    </location>
</feature>
<name>A0A1Z4BRY6_9FLAO</name>
<reference evidence="8" key="1">
    <citation type="submission" date="2017-06" db="EMBL/GenBank/DDBJ databases">
        <title>Complete genome sequence of Capnocytophaga sp. KCOM 1579 (=ChDC OS43) isolated from a human refractory periapical abscess lesion.</title>
        <authorList>
            <person name="Kook J.-K."/>
            <person name="Park S.-N."/>
            <person name="Lim Y.K."/>
            <person name="Roh H."/>
        </authorList>
    </citation>
    <scope>NUCLEOTIDE SEQUENCE [LARGE SCALE GENOMIC DNA]</scope>
    <source>
        <strain evidence="8">ChDC OS43</strain>
    </source>
</reference>
<proteinExistence type="predicted"/>
<dbReference type="InterPro" id="IPR050475">
    <property type="entry name" value="Prenyltransferase_related"/>
</dbReference>
<evidence type="ECO:0000313" key="8">
    <source>
        <dbReference type="Proteomes" id="UP000197007"/>
    </source>
</evidence>
<protein>
    <submittedName>
        <fullName evidence="7">Ubiquinone biosynthesis protein UbiA</fullName>
    </submittedName>
</protein>
<feature type="transmembrane region" description="Helical" evidence="6">
    <location>
        <begin position="20"/>
        <end position="37"/>
    </location>
</feature>
<keyword evidence="5 6" id="KW-0472">Membrane</keyword>
<sequence length="291" mass="33731">MKRRALLKLLGLFSVVRGYNIAMVCVAQYLASIFVLSKQPWREVLADTHLLMLVIAGALAIAGGYIINGFYDKDKDLINKPTQTMINHLVSQNTKLTLYFLLNFLSVIVASYVSFRAVIFFSGYIFTMWLYSHRIKKLLLWGNLTSASLAIIPFFAIFVYYRNFETVIFAHAILIFLLMLTKEFIKDLQNIKGDLTHNYATIPVVYGESFAKKLITLNVLLCFLPIYWLLHSFLIFKLTYFLYFTMLYLLFFVAFLWKSQTQPQYRALHNMLRVILVMGVFSVILVKQIKG</sequence>